<evidence type="ECO:0000256" key="4">
    <source>
        <dbReference type="ARBA" id="ARBA00022679"/>
    </source>
</evidence>
<comment type="function">
    <text evidence="11">Component of the Rcs signaling system, which controls transcription of numerous genes. RcsD is a phosphotransfer intermediate between the sensor kinase RcsC and the response regulator RcsB. It acquires a phosphoryl group from RcsC and transfers it to RcsB.</text>
</comment>
<keyword evidence="3 11" id="KW-0597">Phosphoprotein</keyword>
<keyword evidence="11" id="KW-0547">Nucleotide-binding</keyword>
<gene>
    <name evidence="11 15" type="primary">rcsD</name>
    <name evidence="15" type="ORF">GRH90_21230</name>
</gene>
<dbReference type="PROSITE" id="PS50109">
    <property type="entry name" value="HIS_KIN"/>
    <property type="match status" value="1"/>
</dbReference>
<dbReference type="CDD" id="cd00088">
    <property type="entry name" value="HPT"/>
    <property type="match status" value="1"/>
</dbReference>
<dbReference type="SUPFAM" id="SSF47226">
    <property type="entry name" value="Histidine-containing phosphotransfer domain, HPT domain"/>
    <property type="match status" value="1"/>
</dbReference>
<dbReference type="HAMAP" id="MF_00980">
    <property type="entry name" value="RcsD"/>
    <property type="match status" value="1"/>
</dbReference>
<dbReference type="SMART" id="SM00387">
    <property type="entry name" value="HATPase_c"/>
    <property type="match status" value="1"/>
</dbReference>
<dbReference type="GO" id="GO:0016774">
    <property type="term" value="F:phosphotransferase activity, carboxyl group as acceptor"/>
    <property type="evidence" value="ECO:0007669"/>
    <property type="project" value="UniProtKB-UniRule"/>
</dbReference>
<dbReference type="InterPro" id="IPR003594">
    <property type="entry name" value="HATPase_dom"/>
</dbReference>
<dbReference type="Pfam" id="PF02518">
    <property type="entry name" value="HATPase_c"/>
    <property type="match status" value="1"/>
</dbReference>
<dbReference type="InterPro" id="IPR038616">
    <property type="entry name" value="RcsD_ABL_sf"/>
</dbReference>
<dbReference type="Gene3D" id="1.10.287.130">
    <property type="match status" value="1"/>
</dbReference>
<keyword evidence="10 11" id="KW-0472">Membrane</keyword>
<evidence type="ECO:0000313" key="16">
    <source>
        <dbReference type="Proteomes" id="UP000461443"/>
    </source>
</evidence>
<evidence type="ECO:0000256" key="10">
    <source>
        <dbReference type="ARBA" id="ARBA00023136"/>
    </source>
</evidence>
<dbReference type="PANTHER" id="PTHR43047">
    <property type="entry name" value="TWO-COMPONENT HISTIDINE PROTEIN KINASE"/>
    <property type="match status" value="1"/>
</dbReference>
<comment type="PTM">
    <text evidence="11">Phosphorylated by RcsC.</text>
</comment>
<proteinExistence type="inferred from homology"/>
<evidence type="ECO:0000256" key="2">
    <source>
        <dbReference type="ARBA" id="ARBA00004127"/>
    </source>
</evidence>
<dbReference type="InterPro" id="IPR036890">
    <property type="entry name" value="HATPase_C_sf"/>
</dbReference>
<comment type="subunit">
    <text evidence="11">Interacts with RcsC and RcsB.</text>
</comment>
<reference evidence="15 16" key="2">
    <citation type="submission" date="2020-02" db="EMBL/GenBank/DDBJ databases">
        <title>The new genus of Enterobacteriales.</title>
        <authorList>
            <person name="Kim I.S."/>
        </authorList>
    </citation>
    <scope>NUCLEOTIDE SEQUENCE [LARGE SCALE GENOMIC DNA]</scope>
    <source>
        <strain evidence="15 16">SAP-6</strain>
    </source>
</reference>
<keyword evidence="11" id="KW-1003">Cell membrane</keyword>
<keyword evidence="5 11" id="KW-0812">Transmembrane</keyword>
<dbReference type="InterPro" id="IPR005467">
    <property type="entry name" value="His_kinase_dom"/>
</dbReference>
<evidence type="ECO:0000256" key="8">
    <source>
        <dbReference type="ARBA" id="ARBA00022989"/>
    </source>
</evidence>
<feature type="modified residue" description="Phosphohistidine" evidence="11 12">
    <location>
        <position position="847"/>
    </location>
</feature>
<keyword evidence="7 11" id="KW-0067">ATP-binding</keyword>
<dbReference type="Pfam" id="PF16359">
    <property type="entry name" value="RcsD_ABL"/>
    <property type="match status" value="1"/>
</dbReference>
<evidence type="ECO:0000256" key="12">
    <source>
        <dbReference type="PROSITE-ProRule" id="PRU00110"/>
    </source>
</evidence>
<keyword evidence="16" id="KW-1185">Reference proteome</keyword>
<dbReference type="InterPro" id="IPR030861">
    <property type="entry name" value="Ptransferase_RcsD"/>
</dbReference>
<evidence type="ECO:0000256" key="11">
    <source>
        <dbReference type="HAMAP-Rule" id="MF_00980"/>
    </source>
</evidence>
<dbReference type="NCBIfam" id="NF007907">
    <property type="entry name" value="PRK10618.1"/>
    <property type="match status" value="1"/>
</dbReference>
<dbReference type="SUPFAM" id="SSF55874">
    <property type="entry name" value="ATPase domain of HSP90 chaperone/DNA topoisomerase II/histidine kinase"/>
    <property type="match status" value="1"/>
</dbReference>
<sequence length="903" mass="101337">MQIKNLTLTSAALTRGLLVFILLLLLSLWLFGFHAVNAYIIEKQHSMATITLALQKRIDTYRFVADRLYDESSSTSATDVMLGNIHETRLRPEVFYIEKPHKKTDGLIFGAHENATLATAVKMSDYLDILWGAESNNYSLFYLNGVDNSLTLISTQALRDIAPRFEDSYISALVKSRRAEMLQQANILDERESFSPLRKFRFQNDYFFTQRIIINQPGHLATIVAFDLPINDVIPLNMARANFSLVSADESSGITDDGQQDAQSVTNRIAGSTLAITAQFANAPLNLVYRVPLGSLTVDLLRNNIWPLAIDLLLIALSLLGIYLVRQHFLRPRENMAQALKSHRILGEEVIANLPLGLLVYNFSDNSLVASNKIGDHLLPHLSLQKIANLAESHQGIIQATVNNEVYEIRMFKSQLSPETYLFQLLDHDKEVLVNKRLQQAQQELAKNHQARRAILTNFQDELNQPLVAINELTDALANAATDQDRERCLAELKNESSRLAALFDNLRLITALEIQDWQPVPEVFSLPKLIDALLVERLPALRQKGLSLYNHYRLPLNQRQMGDAGAVKKIISLLLDYSIISTRFGKIALSVDQDPSRPDTLLCTISDTGSGISAGELANLQQPFVSRAQEDHYQRGSALSWFLCSQLCKKMGGSLDIHSKADIGTRYRVRLRLPLAETGDDADDREDILDETLVLLDIANEEVRVIVSEMLTQWGAECLYPDEHHLVQEHDLLLTDDINRLEDFAVLLHGDEPAITTLAPHRLRVNYNLSGPLLDGMLQLMELRLAQTDNGRDVEPAAPYGEEAALEQLISSDYFTLFADTVPDDVKRLYTEAESGDLSALAQTAHRLKGVFAMLNLVPGKLLCETLEQHIKQATIQNDNTKIGNDIHQIDVFVIKLLQHAR</sequence>
<protein>
    <recommendedName>
        <fullName evidence="11">Phosphotransferase RcsD</fullName>
        <ecNumber evidence="11">2.7.2.-</ecNumber>
    </recommendedName>
    <alternativeName>
        <fullName evidence="11">Phosphotransfer intermediate RcsD</fullName>
    </alternativeName>
</protein>
<dbReference type="PANTHER" id="PTHR43047:SF72">
    <property type="entry name" value="OSMOSENSING HISTIDINE PROTEIN KINASE SLN1"/>
    <property type="match status" value="1"/>
</dbReference>
<dbReference type="EC" id="2.7.2.-" evidence="11"/>
<evidence type="ECO:0000256" key="1">
    <source>
        <dbReference type="ARBA" id="ARBA00000085"/>
    </source>
</evidence>
<evidence type="ECO:0000256" key="6">
    <source>
        <dbReference type="ARBA" id="ARBA00022777"/>
    </source>
</evidence>
<name>A0A845SRK5_9GAMM</name>
<dbReference type="Gene3D" id="3.40.50.11620">
    <property type="entry name" value="Phosphotransferase RcsD, RcsD-ABL domain"/>
    <property type="match status" value="1"/>
</dbReference>
<dbReference type="AlphaFoldDB" id="A0A845SRK5"/>
<comment type="subcellular location">
    <subcellularLocation>
        <location evidence="11">Cell inner membrane</location>
        <topology evidence="11">Multi-pass membrane protein</topology>
    </subcellularLocation>
    <subcellularLocation>
        <location evidence="2">Endomembrane system</location>
        <topology evidence="2">Multi-pass membrane protein</topology>
    </subcellularLocation>
</comment>
<feature type="domain" description="HPt" evidence="14">
    <location>
        <begin position="808"/>
        <end position="903"/>
    </location>
</feature>
<keyword evidence="9 11" id="KW-0902">Two-component regulatory system</keyword>
<dbReference type="Gene3D" id="3.30.565.10">
    <property type="entry name" value="Histidine kinase-like ATPase, C-terminal domain"/>
    <property type="match status" value="1"/>
</dbReference>
<reference evidence="15 16" key="1">
    <citation type="submission" date="2019-12" db="EMBL/GenBank/DDBJ databases">
        <authorList>
            <person name="Lee S.D."/>
        </authorList>
    </citation>
    <scope>NUCLEOTIDE SEQUENCE [LARGE SCALE GENOMIC DNA]</scope>
    <source>
        <strain evidence="15 16">SAP-6</strain>
    </source>
</reference>
<dbReference type="Pfam" id="PF01627">
    <property type="entry name" value="Hpt"/>
    <property type="match status" value="1"/>
</dbReference>
<dbReference type="InterPro" id="IPR036641">
    <property type="entry name" value="HPT_dom_sf"/>
</dbReference>
<dbReference type="InterPro" id="IPR032306">
    <property type="entry name" value="RcsD_ABL"/>
</dbReference>
<dbReference type="Proteomes" id="UP000461443">
    <property type="component" value="Unassembled WGS sequence"/>
</dbReference>
<dbReference type="InterPro" id="IPR008207">
    <property type="entry name" value="Sig_transdc_His_kin_Hpt_dom"/>
</dbReference>
<evidence type="ECO:0000256" key="5">
    <source>
        <dbReference type="ARBA" id="ARBA00022692"/>
    </source>
</evidence>
<dbReference type="EMBL" id="WUBS01000017">
    <property type="protein sequence ID" value="NDL65258.1"/>
    <property type="molecule type" value="Genomic_DNA"/>
</dbReference>
<keyword evidence="11" id="KW-0997">Cell inner membrane</keyword>
<dbReference type="InterPro" id="IPR036097">
    <property type="entry name" value="HisK_dim/P_sf"/>
</dbReference>
<feature type="domain" description="Histidine kinase" evidence="13">
    <location>
        <begin position="458"/>
        <end position="676"/>
    </location>
</feature>
<evidence type="ECO:0000313" key="15">
    <source>
        <dbReference type="EMBL" id="NDL65258.1"/>
    </source>
</evidence>
<evidence type="ECO:0000256" key="3">
    <source>
        <dbReference type="ARBA" id="ARBA00022553"/>
    </source>
</evidence>
<accession>A0A845SRK5</accession>
<keyword evidence="4 11" id="KW-0808">Transferase</keyword>
<comment type="similarity">
    <text evidence="11">Belongs to the RcsD family.</text>
</comment>
<comment type="catalytic activity">
    <reaction evidence="1">
        <text>ATP + protein L-histidine = ADP + protein N-phospho-L-histidine.</text>
        <dbReference type="EC" id="2.7.13.3"/>
    </reaction>
</comment>
<dbReference type="PROSITE" id="PS50894">
    <property type="entry name" value="HPT"/>
    <property type="match status" value="1"/>
</dbReference>
<dbReference type="RefSeq" id="WP_162367964.1">
    <property type="nucleotide sequence ID" value="NZ_WUBS01000017.1"/>
</dbReference>
<dbReference type="SUPFAM" id="SSF47384">
    <property type="entry name" value="Homodimeric domain of signal transducing histidine kinase"/>
    <property type="match status" value="1"/>
</dbReference>
<dbReference type="Gene3D" id="1.20.120.160">
    <property type="entry name" value="HPT domain"/>
    <property type="match status" value="1"/>
</dbReference>
<organism evidence="15 16">
    <name type="scientific">Acerihabitans arboris</name>
    <dbReference type="NCBI Taxonomy" id="2691583"/>
    <lineage>
        <taxon>Bacteria</taxon>
        <taxon>Pseudomonadati</taxon>
        <taxon>Pseudomonadota</taxon>
        <taxon>Gammaproteobacteria</taxon>
        <taxon>Enterobacterales</taxon>
        <taxon>Pectobacteriaceae</taxon>
        <taxon>Acerihabitans</taxon>
    </lineage>
</organism>
<evidence type="ECO:0000259" key="13">
    <source>
        <dbReference type="PROSITE" id="PS50109"/>
    </source>
</evidence>
<evidence type="ECO:0000256" key="7">
    <source>
        <dbReference type="ARBA" id="ARBA00022840"/>
    </source>
</evidence>
<dbReference type="GO" id="GO:0005886">
    <property type="term" value="C:plasma membrane"/>
    <property type="evidence" value="ECO:0007669"/>
    <property type="project" value="UniProtKB-SubCell"/>
</dbReference>
<dbReference type="GO" id="GO:0000155">
    <property type="term" value="F:phosphorelay sensor kinase activity"/>
    <property type="evidence" value="ECO:0007669"/>
    <property type="project" value="InterPro"/>
</dbReference>
<keyword evidence="8 11" id="KW-1133">Transmembrane helix</keyword>
<dbReference type="GO" id="GO:0009927">
    <property type="term" value="F:histidine phosphotransfer kinase activity"/>
    <property type="evidence" value="ECO:0007669"/>
    <property type="project" value="InterPro"/>
</dbReference>
<evidence type="ECO:0000259" key="14">
    <source>
        <dbReference type="PROSITE" id="PS50894"/>
    </source>
</evidence>
<evidence type="ECO:0000256" key="9">
    <source>
        <dbReference type="ARBA" id="ARBA00023012"/>
    </source>
</evidence>
<keyword evidence="6 11" id="KW-0418">Kinase</keyword>
<dbReference type="GO" id="GO:0005524">
    <property type="term" value="F:ATP binding"/>
    <property type="evidence" value="ECO:0007669"/>
    <property type="project" value="UniProtKB-UniRule"/>
</dbReference>
<comment type="caution">
    <text evidence="15">The sequence shown here is derived from an EMBL/GenBank/DDBJ whole genome shotgun (WGS) entry which is preliminary data.</text>
</comment>